<sequence length="173" mass="20124">MEVLITGRQMEVTPALKEYIEGRARKIEKYSSKTTQIAFTLKVEKYRHIAEVLVRANGFLLQAEEETDEMYVSVDQAMSKIERQFKKYKEKLTNHRVRQEAVSGEPQPEAEPSIPTIHKKKVFPVKAMRLDEAALQMELLGKDFFLFGNHENHRINVLYKRKDGTLGLIEPIY</sequence>
<dbReference type="PANTHER" id="PTHR33231:SF1">
    <property type="entry name" value="30S RIBOSOMAL PROTEIN"/>
    <property type="match status" value="1"/>
</dbReference>
<accession>A0A7X6IAX6</accession>
<comment type="subunit">
    <text evidence="4">Interacts with 100S ribosomes.</text>
</comment>
<evidence type="ECO:0000259" key="6">
    <source>
        <dbReference type="Pfam" id="PF16321"/>
    </source>
</evidence>
<dbReference type="Gene3D" id="3.30.505.50">
    <property type="entry name" value="Sigma 54 modulation/S30EA ribosomal protein, C-terminal domain"/>
    <property type="match status" value="1"/>
</dbReference>
<dbReference type="InterPro" id="IPR003489">
    <property type="entry name" value="RHF/RaiA"/>
</dbReference>
<evidence type="ECO:0000256" key="2">
    <source>
        <dbReference type="ARBA" id="ARBA00038695"/>
    </source>
</evidence>
<dbReference type="PANTHER" id="PTHR33231">
    <property type="entry name" value="30S RIBOSOMAL PROTEIN"/>
    <property type="match status" value="1"/>
</dbReference>
<dbReference type="InterPro" id="IPR032528">
    <property type="entry name" value="Ribosom_S30AE_C"/>
</dbReference>
<keyword evidence="4" id="KW-0963">Cytoplasm</keyword>
<dbReference type="InterPro" id="IPR036567">
    <property type="entry name" value="RHF-like"/>
</dbReference>
<dbReference type="AlphaFoldDB" id="A0A7X6IAX6"/>
<dbReference type="InterPro" id="IPR050574">
    <property type="entry name" value="HPF/YfiA_ribosome-assoc"/>
</dbReference>
<evidence type="ECO:0000256" key="5">
    <source>
        <dbReference type="SAM" id="MobiDB-lite"/>
    </source>
</evidence>
<dbReference type="EMBL" id="VTOW01000002">
    <property type="protein sequence ID" value="NKE71033.1"/>
    <property type="molecule type" value="Genomic_DNA"/>
</dbReference>
<reference evidence="7 8" key="1">
    <citation type="journal article" date="2020" name="Nature">
        <title>Bacterial chemolithoautotrophy via manganese oxidation.</title>
        <authorList>
            <person name="Yu H."/>
            <person name="Leadbetter J.R."/>
        </authorList>
    </citation>
    <scope>NUCLEOTIDE SEQUENCE [LARGE SCALE GENOMIC DNA]</scope>
    <source>
        <strain evidence="7 8">Mn-1</strain>
    </source>
</reference>
<dbReference type="InterPro" id="IPR034694">
    <property type="entry name" value="HPF_long/plastid"/>
</dbReference>
<dbReference type="Proteomes" id="UP000534783">
    <property type="component" value="Unassembled WGS sequence"/>
</dbReference>
<comment type="similarity">
    <text evidence="4">Belongs to the HPF/YfiA ribosome-associated protein family. Long HPF subfamily.</text>
</comment>
<feature type="domain" description="Sigma 54 modulation/S30EA ribosomal protein C-terminal" evidence="6">
    <location>
        <begin position="115"/>
        <end position="168"/>
    </location>
</feature>
<protein>
    <recommendedName>
        <fullName evidence="3 4">Ribosome hibernation promoting factor</fullName>
        <shortName evidence="4">HPF</shortName>
    </recommendedName>
</protein>
<evidence type="ECO:0000313" key="8">
    <source>
        <dbReference type="Proteomes" id="UP000534783"/>
    </source>
</evidence>
<comment type="subcellular location">
    <subcellularLocation>
        <location evidence="4">Cytoplasm</location>
    </subcellularLocation>
</comment>
<dbReference type="HAMAP" id="MF_00839">
    <property type="entry name" value="HPF"/>
    <property type="match status" value="1"/>
</dbReference>
<proteinExistence type="inferred from homology"/>
<evidence type="ECO:0000256" key="4">
    <source>
        <dbReference type="HAMAP-Rule" id="MF_00839"/>
    </source>
</evidence>
<dbReference type="Pfam" id="PF02482">
    <property type="entry name" value="Ribosomal_S30AE"/>
    <property type="match status" value="1"/>
</dbReference>
<organism evidence="7 8">
    <name type="scientific">Candidatus Manganitrophus noduliformans</name>
    <dbReference type="NCBI Taxonomy" id="2606439"/>
    <lineage>
        <taxon>Bacteria</taxon>
        <taxon>Pseudomonadati</taxon>
        <taxon>Nitrospirota</taxon>
        <taxon>Nitrospiria</taxon>
        <taxon>Candidatus Troglogloeales</taxon>
        <taxon>Candidatus Manganitrophaceae</taxon>
        <taxon>Candidatus Manganitrophus</taxon>
    </lineage>
</organism>
<evidence type="ECO:0000256" key="3">
    <source>
        <dbReference type="ARBA" id="ARBA00041148"/>
    </source>
</evidence>
<evidence type="ECO:0000256" key="1">
    <source>
        <dbReference type="ARBA" id="ARBA00022845"/>
    </source>
</evidence>
<gene>
    <name evidence="7" type="primary">raiA</name>
    <name evidence="4" type="synonym">hpf</name>
    <name evidence="7" type="ORF">MNODULE_09810</name>
</gene>
<comment type="caution">
    <text evidence="7">The sequence shown here is derived from an EMBL/GenBank/DDBJ whole genome shotgun (WGS) entry which is preliminary data.</text>
</comment>
<dbReference type="RefSeq" id="WP_168059376.1">
    <property type="nucleotide sequence ID" value="NZ_VTOW01000002.1"/>
</dbReference>
<dbReference type="InterPro" id="IPR038416">
    <property type="entry name" value="Ribosom_S30AE_C_sf"/>
</dbReference>
<dbReference type="Pfam" id="PF16321">
    <property type="entry name" value="Ribosom_S30AE_C"/>
    <property type="match status" value="1"/>
</dbReference>
<dbReference type="GO" id="GO:0022627">
    <property type="term" value="C:cytosolic small ribosomal subunit"/>
    <property type="evidence" value="ECO:0007669"/>
    <property type="project" value="TreeGrafter"/>
</dbReference>
<dbReference type="GO" id="GO:0045900">
    <property type="term" value="P:negative regulation of translational elongation"/>
    <property type="evidence" value="ECO:0007669"/>
    <property type="project" value="TreeGrafter"/>
</dbReference>
<dbReference type="NCBIfam" id="TIGR00741">
    <property type="entry name" value="yfiA"/>
    <property type="match status" value="1"/>
</dbReference>
<comment type="subunit">
    <text evidence="2">Associates exclusively with 100S ribosomes, which are dimers of 70S ribosomes.</text>
</comment>
<comment type="function">
    <text evidence="4">Required for dimerization of active 70S ribosomes into 100S ribosomes in stationary phase; 100S ribosomes are translationally inactive and sometimes present during exponential growth.</text>
</comment>
<feature type="region of interest" description="Disordered" evidence="5">
    <location>
        <begin position="96"/>
        <end position="115"/>
    </location>
</feature>
<keyword evidence="8" id="KW-1185">Reference proteome</keyword>
<dbReference type="SUPFAM" id="SSF69754">
    <property type="entry name" value="Ribosome binding protein Y (YfiA homologue)"/>
    <property type="match status" value="1"/>
</dbReference>
<name>A0A7X6IAX6_9BACT</name>
<dbReference type="CDD" id="cd00552">
    <property type="entry name" value="RaiA"/>
    <property type="match status" value="1"/>
</dbReference>
<dbReference type="Gene3D" id="3.30.160.100">
    <property type="entry name" value="Ribosome hibernation promotion factor-like"/>
    <property type="match status" value="1"/>
</dbReference>
<keyword evidence="1 4" id="KW-0810">Translation regulation</keyword>
<evidence type="ECO:0000313" key="7">
    <source>
        <dbReference type="EMBL" id="NKE71033.1"/>
    </source>
</evidence>
<dbReference type="GO" id="GO:0043024">
    <property type="term" value="F:ribosomal small subunit binding"/>
    <property type="evidence" value="ECO:0007669"/>
    <property type="project" value="TreeGrafter"/>
</dbReference>